<evidence type="ECO:0000313" key="2">
    <source>
        <dbReference type="EMBL" id="KAF2254290.1"/>
    </source>
</evidence>
<sequence>MPPSLQTPRSDTRALRNVTPPSPSLSLSPSSVDAVSPAEGAPFAGPPTPPTTADGKGSAQARIVIEYLRDLQYGRRRASESGRACNRFELAAGEYEEVLRRLERDVELRGFVEDKVRYDYHGQGGRLEIRMVSAAHESFRAGLKNEIVAWLNEVEQKEGTRDDMKEFVKEVRKDTGSPTYEFPPGKKLVTYTPDIVFRHRRDALPSVIIEVAYSRSGKALRRLAYNYLMESNTSVQVVVGIDIKQRSSRKATFSVWRIKVDDSTKELILDTQVHDREFRGEDGKPMDHSPLTLALRDFATKRTADQMLTGDACEDVHFSIPMARLCALLSTAEKDQADTDEAKTGGASLAMDELPKGFRKRPLSESPPPQLGAEAEAAIRKDEERAAERVNRGDRAYSARVSKELPQRESHSRDAKKRAPAPSG</sequence>
<gene>
    <name evidence="2" type="ORF">BU26DRAFT_135832</name>
</gene>
<feature type="compositionally biased region" description="Basic and acidic residues" evidence="1">
    <location>
        <begin position="334"/>
        <end position="343"/>
    </location>
</feature>
<feature type="compositionally biased region" description="Basic residues" evidence="1">
    <location>
        <begin position="414"/>
        <end position="424"/>
    </location>
</feature>
<evidence type="ECO:0000313" key="3">
    <source>
        <dbReference type="Proteomes" id="UP000800094"/>
    </source>
</evidence>
<name>A0A6A6IXE1_9PLEO</name>
<feature type="compositionally biased region" description="Basic and acidic residues" evidence="1">
    <location>
        <begin position="377"/>
        <end position="413"/>
    </location>
</feature>
<organism evidence="2 3">
    <name type="scientific">Trematosphaeria pertusa</name>
    <dbReference type="NCBI Taxonomy" id="390896"/>
    <lineage>
        <taxon>Eukaryota</taxon>
        <taxon>Fungi</taxon>
        <taxon>Dikarya</taxon>
        <taxon>Ascomycota</taxon>
        <taxon>Pezizomycotina</taxon>
        <taxon>Dothideomycetes</taxon>
        <taxon>Pleosporomycetidae</taxon>
        <taxon>Pleosporales</taxon>
        <taxon>Massarineae</taxon>
        <taxon>Trematosphaeriaceae</taxon>
        <taxon>Trematosphaeria</taxon>
    </lineage>
</organism>
<dbReference type="Proteomes" id="UP000800094">
    <property type="component" value="Unassembled WGS sequence"/>
</dbReference>
<protein>
    <submittedName>
        <fullName evidence="2">Uncharacterized protein</fullName>
    </submittedName>
</protein>
<dbReference type="AlphaFoldDB" id="A0A6A6IXE1"/>
<proteinExistence type="predicted"/>
<accession>A0A6A6IXE1</accession>
<feature type="compositionally biased region" description="Low complexity" evidence="1">
    <location>
        <begin position="24"/>
        <end position="43"/>
    </location>
</feature>
<evidence type="ECO:0000256" key="1">
    <source>
        <dbReference type="SAM" id="MobiDB-lite"/>
    </source>
</evidence>
<dbReference type="EMBL" id="ML987190">
    <property type="protein sequence ID" value="KAF2254290.1"/>
    <property type="molecule type" value="Genomic_DNA"/>
</dbReference>
<dbReference type="OrthoDB" id="3485856at2759"/>
<feature type="region of interest" description="Disordered" evidence="1">
    <location>
        <begin position="334"/>
        <end position="424"/>
    </location>
</feature>
<dbReference type="RefSeq" id="XP_033689294.1">
    <property type="nucleotide sequence ID" value="XM_033819748.1"/>
</dbReference>
<keyword evidence="3" id="KW-1185">Reference proteome</keyword>
<dbReference type="GeneID" id="54573078"/>
<reference evidence="2" key="1">
    <citation type="journal article" date="2020" name="Stud. Mycol.">
        <title>101 Dothideomycetes genomes: a test case for predicting lifestyles and emergence of pathogens.</title>
        <authorList>
            <person name="Haridas S."/>
            <person name="Albert R."/>
            <person name="Binder M."/>
            <person name="Bloem J."/>
            <person name="Labutti K."/>
            <person name="Salamov A."/>
            <person name="Andreopoulos B."/>
            <person name="Baker S."/>
            <person name="Barry K."/>
            <person name="Bills G."/>
            <person name="Bluhm B."/>
            <person name="Cannon C."/>
            <person name="Castanera R."/>
            <person name="Culley D."/>
            <person name="Daum C."/>
            <person name="Ezra D."/>
            <person name="Gonzalez J."/>
            <person name="Henrissat B."/>
            <person name="Kuo A."/>
            <person name="Liang C."/>
            <person name="Lipzen A."/>
            <person name="Lutzoni F."/>
            <person name="Magnuson J."/>
            <person name="Mondo S."/>
            <person name="Nolan M."/>
            <person name="Ohm R."/>
            <person name="Pangilinan J."/>
            <person name="Park H.-J."/>
            <person name="Ramirez L."/>
            <person name="Alfaro M."/>
            <person name="Sun H."/>
            <person name="Tritt A."/>
            <person name="Yoshinaga Y."/>
            <person name="Zwiers L.-H."/>
            <person name="Turgeon B."/>
            <person name="Goodwin S."/>
            <person name="Spatafora J."/>
            <person name="Crous P."/>
            <person name="Grigoriev I."/>
        </authorList>
    </citation>
    <scope>NUCLEOTIDE SEQUENCE</scope>
    <source>
        <strain evidence="2">CBS 122368</strain>
    </source>
</reference>
<feature type="region of interest" description="Disordered" evidence="1">
    <location>
        <begin position="1"/>
        <end position="58"/>
    </location>
</feature>